<dbReference type="PROSITE" id="PS50855">
    <property type="entry name" value="COX1"/>
    <property type="match status" value="1"/>
</dbReference>
<evidence type="ECO:0000313" key="20">
    <source>
        <dbReference type="Proteomes" id="UP000199229"/>
    </source>
</evidence>
<dbReference type="NCBIfam" id="TIGR02891">
    <property type="entry name" value="CtaD_CoxA"/>
    <property type="match status" value="1"/>
</dbReference>
<evidence type="ECO:0000256" key="2">
    <source>
        <dbReference type="ARBA" id="ARBA00004673"/>
    </source>
</evidence>
<feature type="transmembrane region" description="Helical" evidence="17">
    <location>
        <begin position="168"/>
        <end position="194"/>
    </location>
</feature>
<keyword evidence="13 17" id="KW-0186">Copper</keyword>
<dbReference type="GO" id="GO:0005886">
    <property type="term" value="C:plasma membrane"/>
    <property type="evidence" value="ECO:0007669"/>
    <property type="project" value="UniProtKB-SubCell"/>
</dbReference>
<dbReference type="PANTHER" id="PTHR10422">
    <property type="entry name" value="CYTOCHROME C OXIDASE SUBUNIT 1"/>
    <property type="match status" value="1"/>
</dbReference>
<evidence type="ECO:0000256" key="8">
    <source>
        <dbReference type="ARBA" id="ARBA00022723"/>
    </source>
</evidence>
<dbReference type="GO" id="GO:0015990">
    <property type="term" value="P:electron transport coupled proton transport"/>
    <property type="evidence" value="ECO:0007669"/>
    <property type="project" value="InterPro"/>
</dbReference>
<feature type="domain" description="Cytochrome oxidase subunit I profile" evidence="18">
    <location>
        <begin position="24"/>
        <end position="536"/>
    </location>
</feature>
<dbReference type="InterPro" id="IPR036927">
    <property type="entry name" value="Cyt_c_oxase-like_su1_sf"/>
</dbReference>
<evidence type="ECO:0000259" key="18">
    <source>
        <dbReference type="PROSITE" id="PS50855"/>
    </source>
</evidence>
<keyword evidence="17" id="KW-1003">Cell membrane</keyword>
<dbReference type="PROSITE" id="PS00077">
    <property type="entry name" value="COX1_CUB"/>
    <property type="match status" value="1"/>
</dbReference>
<evidence type="ECO:0000256" key="17">
    <source>
        <dbReference type="RuleBase" id="RU363061"/>
    </source>
</evidence>
<dbReference type="InterPro" id="IPR023615">
    <property type="entry name" value="Cyt_c_Oxase_su1_BS"/>
</dbReference>
<feature type="transmembrane region" description="Helical" evidence="17">
    <location>
        <begin position="478"/>
        <end position="498"/>
    </location>
</feature>
<feature type="transmembrane region" description="Helical" evidence="17">
    <location>
        <begin position="36"/>
        <end position="55"/>
    </location>
</feature>
<comment type="similarity">
    <text evidence="3 16">Belongs to the heme-copper respiratory oxidase family.</text>
</comment>
<feature type="transmembrane region" description="Helical" evidence="17">
    <location>
        <begin position="206"/>
        <end position="233"/>
    </location>
</feature>
<reference evidence="20" key="1">
    <citation type="submission" date="2016-10" db="EMBL/GenBank/DDBJ databases">
        <authorList>
            <person name="Varghese N."/>
            <person name="Submissions S."/>
        </authorList>
    </citation>
    <scope>NUCLEOTIDE SEQUENCE [LARGE SCALE GENOMIC DNA]</scope>
    <source>
        <strain evidence="20">Gh-105</strain>
    </source>
</reference>
<feature type="transmembrane region" description="Helical" evidence="17">
    <location>
        <begin position="359"/>
        <end position="381"/>
    </location>
</feature>
<evidence type="ECO:0000256" key="7">
    <source>
        <dbReference type="ARBA" id="ARBA00022692"/>
    </source>
</evidence>
<evidence type="ECO:0000256" key="11">
    <source>
        <dbReference type="ARBA" id="ARBA00022989"/>
    </source>
</evidence>
<accession>A0A1I2QNE0</accession>
<feature type="transmembrane region" description="Helical" evidence="17">
    <location>
        <begin position="401"/>
        <end position="419"/>
    </location>
</feature>
<feature type="transmembrane region" description="Helical" evidence="17">
    <location>
        <begin position="253"/>
        <end position="277"/>
    </location>
</feature>
<evidence type="ECO:0000256" key="1">
    <source>
        <dbReference type="ARBA" id="ARBA00004651"/>
    </source>
</evidence>
<dbReference type="EMBL" id="FOPM01000001">
    <property type="protein sequence ID" value="SFG29163.1"/>
    <property type="molecule type" value="Genomic_DNA"/>
</dbReference>
<evidence type="ECO:0000256" key="4">
    <source>
        <dbReference type="ARBA" id="ARBA00022448"/>
    </source>
</evidence>
<dbReference type="GO" id="GO:0006119">
    <property type="term" value="P:oxidative phosphorylation"/>
    <property type="evidence" value="ECO:0007669"/>
    <property type="project" value="UniProtKB-UniPathway"/>
</dbReference>
<dbReference type="PRINTS" id="PR01165">
    <property type="entry name" value="CYCOXIDASEI"/>
</dbReference>
<dbReference type="FunFam" id="1.20.210.10:FF:000004">
    <property type="entry name" value="Cytochrome c oxidase subunit 1"/>
    <property type="match status" value="1"/>
</dbReference>
<dbReference type="InterPro" id="IPR033944">
    <property type="entry name" value="Cyt_c_oxase_su1_dom"/>
</dbReference>
<gene>
    <name evidence="19" type="ORF">SAMN05192565_101226</name>
</gene>
<dbReference type="STRING" id="582675.SAMN05192565_101226"/>
<keyword evidence="20" id="KW-1185">Reference proteome</keyword>
<keyword evidence="11 17" id="KW-1133">Transmembrane helix</keyword>
<evidence type="ECO:0000256" key="13">
    <source>
        <dbReference type="ARBA" id="ARBA00023008"/>
    </source>
</evidence>
<feature type="transmembrane region" description="Helical" evidence="17">
    <location>
        <begin position="434"/>
        <end position="458"/>
    </location>
</feature>
<comment type="catalytic activity">
    <reaction evidence="15 17">
        <text>4 Fe(II)-[cytochrome c] + O2 + 8 H(+)(in) = 4 Fe(III)-[cytochrome c] + 2 H2O + 4 H(+)(out)</text>
        <dbReference type="Rhea" id="RHEA:11436"/>
        <dbReference type="Rhea" id="RHEA-COMP:10350"/>
        <dbReference type="Rhea" id="RHEA-COMP:14399"/>
        <dbReference type="ChEBI" id="CHEBI:15377"/>
        <dbReference type="ChEBI" id="CHEBI:15378"/>
        <dbReference type="ChEBI" id="CHEBI:15379"/>
        <dbReference type="ChEBI" id="CHEBI:29033"/>
        <dbReference type="ChEBI" id="CHEBI:29034"/>
        <dbReference type="EC" id="7.1.1.9"/>
    </reaction>
</comment>
<keyword evidence="7 16" id="KW-0812">Transmembrane</keyword>
<dbReference type="Proteomes" id="UP000199229">
    <property type="component" value="Unassembled WGS sequence"/>
</dbReference>
<dbReference type="GO" id="GO:0045277">
    <property type="term" value="C:respiratory chain complex IV"/>
    <property type="evidence" value="ECO:0007669"/>
    <property type="project" value="InterPro"/>
</dbReference>
<dbReference type="Gene3D" id="1.20.210.10">
    <property type="entry name" value="Cytochrome c oxidase-like, subunit I domain"/>
    <property type="match status" value="1"/>
</dbReference>
<dbReference type="SUPFAM" id="SSF81442">
    <property type="entry name" value="Cytochrome c oxidase subunit I-like"/>
    <property type="match status" value="1"/>
</dbReference>
<keyword evidence="4 16" id="KW-0813">Transport</keyword>
<dbReference type="GO" id="GO:0046872">
    <property type="term" value="F:metal ion binding"/>
    <property type="evidence" value="ECO:0007669"/>
    <property type="project" value="UniProtKB-KW"/>
</dbReference>
<dbReference type="OrthoDB" id="9803294at2"/>
<comment type="subcellular location">
    <subcellularLocation>
        <location evidence="1 17">Cell membrane</location>
        <topology evidence="1 17">Multi-pass membrane protein</topology>
    </subcellularLocation>
</comment>
<keyword evidence="6 16" id="KW-0679">Respiratory chain</keyword>
<comment type="pathway">
    <text evidence="2 17">Energy metabolism; oxidative phosphorylation.</text>
</comment>
<dbReference type="Pfam" id="PF00115">
    <property type="entry name" value="COX1"/>
    <property type="match status" value="1"/>
</dbReference>
<dbReference type="InterPro" id="IPR023616">
    <property type="entry name" value="Cyt_c_oxase-like_su1_dom"/>
</dbReference>
<dbReference type="InterPro" id="IPR014241">
    <property type="entry name" value="Cyt_c_oxidase_su1_bac"/>
</dbReference>
<dbReference type="GO" id="GO:0022904">
    <property type="term" value="P:respiratory electron transport chain"/>
    <property type="evidence" value="ECO:0007669"/>
    <property type="project" value="TreeGrafter"/>
</dbReference>
<keyword evidence="9" id="KW-1278">Translocase</keyword>
<dbReference type="GO" id="GO:0004129">
    <property type="term" value="F:cytochrome-c oxidase activity"/>
    <property type="evidence" value="ECO:0007669"/>
    <property type="project" value="UniProtKB-EC"/>
</dbReference>
<evidence type="ECO:0000256" key="5">
    <source>
        <dbReference type="ARBA" id="ARBA00022617"/>
    </source>
</evidence>
<dbReference type="InterPro" id="IPR000883">
    <property type="entry name" value="Cyt_C_Oxase_1"/>
</dbReference>
<feature type="transmembrane region" description="Helical" evidence="17">
    <location>
        <begin position="325"/>
        <end position="347"/>
    </location>
</feature>
<sequence>MANAAAHSGHHDAHDHKPPFFSRWFLSTNHKDIGTLYLLFAFCAGIIGAFLSFGIRMEMEEPGLQYFSSPGTYNVFVTGHGLIMVFFMVMPALIGGFGNWFVPLMIGAPDMAFPRMNNISFWLTVVGFLSLVCSLFVEGAPGASGAGTGWTVYPPLSTSGHPGPAVDFAIFALHLSGAGSILGAINFITTILNMRAPGMTLHKMPLFAWSMLVTAFLLLLSLPVLAGAITMLLTDRNFGTTFFDPAGGGDPVLYQHLFWFFGHPEVYIMILPAFGIVSHIISTFSRKPVFGYLAMAYAMVAIGVVGFVVWAHHMYTVGLSLQTQSYFVFATMVIAVPTGVKIFSWIATMWGGSIRFTAAMHWAVGFIFLFTVGGVTGVVLANSAVDKYLHDTYYVVAHFHYVLSLGAVFIIFAGIYYWFPKMTGHIIPEWAGKLHFWLAFIGANILFFPMHFLGLAGMPRRYADYPEAFAGWHKVSTWGGHIFALGMVVFFIGVVLALRSSKRAAANPWGEGATTLEWTLSSPPPFHQFETLPRIVDEPGHH</sequence>
<name>A0A1I2QNE0_9HYPH</name>
<evidence type="ECO:0000256" key="10">
    <source>
        <dbReference type="ARBA" id="ARBA00022982"/>
    </source>
</evidence>
<keyword evidence="8 17" id="KW-0479">Metal-binding</keyword>
<evidence type="ECO:0000256" key="12">
    <source>
        <dbReference type="ARBA" id="ARBA00023004"/>
    </source>
</evidence>
<dbReference type="UniPathway" id="UPA00705"/>
<evidence type="ECO:0000256" key="3">
    <source>
        <dbReference type="ARBA" id="ARBA00009578"/>
    </source>
</evidence>
<dbReference type="GO" id="GO:0020037">
    <property type="term" value="F:heme binding"/>
    <property type="evidence" value="ECO:0007669"/>
    <property type="project" value="InterPro"/>
</dbReference>
<keyword evidence="5 16" id="KW-0349">Heme</keyword>
<evidence type="ECO:0000256" key="6">
    <source>
        <dbReference type="ARBA" id="ARBA00022660"/>
    </source>
</evidence>
<dbReference type="CDD" id="cd01663">
    <property type="entry name" value="Cyt_c_Oxidase_I"/>
    <property type="match status" value="1"/>
</dbReference>
<comment type="function">
    <text evidence="17">Cytochrome c oxidase is the component of the respiratory chain that catalyzes the reduction of oxygen to water. Subunits 1-3 form the functional core of the enzyme complex. CO I is the catalytic subunit of the enzyme. Electrons originating in cytochrome c are transferred via the copper A center of subunit 2 and heme A of subunit 1 to the bimetallic center formed by heme A3 and copper B.</text>
</comment>
<feature type="transmembrane region" description="Helical" evidence="17">
    <location>
        <begin position="119"/>
        <end position="137"/>
    </location>
</feature>
<keyword evidence="14 17" id="KW-0472">Membrane</keyword>
<evidence type="ECO:0000256" key="14">
    <source>
        <dbReference type="ARBA" id="ARBA00023136"/>
    </source>
</evidence>
<dbReference type="PANTHER" id="PTHR10422:SF18">
    <property type="entry name" value="CYTOCHROME C OXIDASE SUBUNIT 1"/>
    <property type="match status" value="1"/>
</dbReference>
<evidence type="ECO:0000256" key="16">
    <source>
        <dbReference type="RuleBase" id="RU000370"/>
    </source>
</evidence>
<keyword evidence="12 17" id="KW-0408">Iron</keyword>
<protein>
    <recommendedName>
        <fullName evidence="17">Cytochrome c oxidase subunit 1</fullName>
        <ecNumber evidence="17">7.1.1.9</ecNumber>
    </recommendedName>
</protein>
<organism evidence="19 20">
    <name type="scientific">Methylobacterium gossipiicola</name>
    <dbReference type="NCBI Taxonomy" id="582675"/>
    <lineage>
        <taxon>Bacteria</taxon>
        <taxon>Pseudomonadati</taxon>
        <taxon>Pseudomonadota</taxon>
        <taxon>Alphaproteobacteria</taxon>
        <taxon>Hyphomicrobiales</taxon>
        <taxon>Methylobacteriaceae</taxon>
        <taxon>Methylobacterium</taxon>
    </lineage>
</organism>
<evidence type="ECO:0000256" key="9">
    <source>
        <dbReference type="ARBA" id="ARBA00022967"/>
    </source>
</evidence>
<keyword evidence="10 16" id="KW-0249">Electron transport</keyword>
<evidence type="ECO:0000256" key="15">
    <source>
        <dbReference type="ARBA" id="ARBA00047816"/>
    </source>
</evidence>
<feature type="transmembrane region" description="Helical" evidence="17">
    <location>
        <begin position="289"/>
        <end position="313"/>
    </location>
</feature>
<feature type="transmembrane region" description="Helical" evidence="17">
    <location>
        <begin position="75"/>
        <end position="98"/>
    </location>
</feature>
<dbReference type="EC" id="7.1.1.9" evidence="17"/>
<proteinExistence type="inferred from homology"/>
<dbReference type="AlphaFoldDB" id="A0A1I2QNE0"/>
<evidence type="ECO:0000313" key="19">
    <source>
        <dbReference type="EMBL" id="SFG29163.1"/>
    </source>
</evidence>
<dbReference type="RefSeq" id="WP_091968041.1">
    <property type="nucleotide sequence ID" value="NZ_FOPM01000001.1"/>
</dbReference>